<dbReference type="Pfam" id="PF00560">
    <property type="entry name" value="LRR_1"/>
    <property type="match status" value="1"/>
</dbReference>
<reference evidence="6" key="1">
    <citation type="submission" date="2022-08" db="EMBL/GenBank/DDBJ databases">
        <authorList>
            <person name="Gutierrez-Valencia J."/>
        </authorList>
    </citation>
    <scope>NUCLEOTIDE SEQUENCE</scope>
</reference>
<evidence type="ECO:0000256" key="5">
    <source>
        <dbReference type="ARBA" id="ARBA00022737"/>
    </source>
</evidence>
<dbReference type="PANTHER" id="PTHR32093:SF50">
    <property type="entry name" value="EXTENSIN-LIKE PROTEIN"/>
    <property type="match status" value="1"/>
</dbReference>
<dbReference type="AlphaFoldDB" id="A0AAV0HJI7"/>
<keyword evidence="3" id="KW-0433">Leucine-rich repeat</keyword>
<keyword evidence="5" id="KW-0677">Repeat</keyword>
<comment type="caution">
    <text evidence="6">The sequence shown here is derived from an EMBL/GenBank/DDBJ whole genome shotgun (WGS) entry which is preliminary data.</text>
</comment>
<sequence>MGLDAIFVNNNRFTSTISSTTLNGTGGASVLVFANNRFNGCLPPTISQFADTLEELLLVNSSLQGCLPPEVGYLYKLRLLDVSRNGLVGPVPYSLAGLAHLEVLNLGHNLMTGIVPGGVFDDRRNCLPEKPLQRSKELCDIVAEHPVDCGQRCTGGSAAGFVDGGGALAPFLAPAVAPGPT</sequence>
<accession>A0AAV0HJI7</accession>
<dbReference type="EMBL" id="CAMGYJ010000002">
    <property type="protein sequence ID" value="CAI0385470.1"/>
    <property type="molecule type" value="Genomic_DNA"/>
</dbReference>
<proteinExistence type="predicted"/>
<dbReference type="InterPro" id="IPR001611">
    <property type="entry name" value="Leu-rich_rpt"/>
</dbReference>
<organism evidence="6 7">
    <name type="scientific">Linum tenue</name>
    <dbReference type="NCBI Taxonomy" id="586396"/>
    <lineage>
        <taxon>Eukaryota</taxon>
        <taxon>Viridiplantae</taxon>
        <taxon>Streptophyta</taxon>
        <taxon>Embryophyta</taxon>
        <taxon>Tracheophyta</taxon>
        <taxon>Spermatophyta</taxon>
        <taxon>Magnoliopsida</taxon>
        <taxon>eudicotyledons</taxon>
        <taxon>Gunneridae</taxon>
        <taxon>Pentapetalae</taxon>
        <taxon>rosids</taxon>
        <taxon>fabids</taxon>
        <taxon>Malpighiales</taxon>
        <taxon>Linaceae</taxon>
        <taxon>Linum</taxon>
    </lineage>
</organism>
<keyword evidence="7" id="KW-1185">Reference proteome</keyword>
<name>A0AAV0HJI7_9ROSI</name>
<evidence type="ECO:0000313" key="7">
    <source>
        <dbReference type="Proteomes" id="UP001154282"/>
    </source>
</evidence>
<protein>
    <submittedName>
        <fullName evidence="6">Uncharacterized protein</fullName>
    </submittedName>
</protein>
<evidence type="ECO:0000256" key="3">
    <source>
        <dbReference type="ARBA" id="ARBA00022614"/>
    </source>
</evidence>
<evidence type="ECO:0000313" key="6">
    <source>
        <dbReference type="EMBL" id="CAI0385470.1"/>
    </source>
</evidence>
<dbReference type="InterPro" id="IPR032675">
    <property type="entry name" value="LRR_dom_sf"/>
</dbReference>
<dbReference type="PANTHER" id="PTHR32093">
    <property type="entry name" value="LEUCINE-RICH REPEAT EXTENSIN-LIKE PROTEIN 3-RELATED"/>
    <property type="match status" value="1"/>
</dbReference>
<evidence type="ECO:0000256" key="2">
    <source>
        <dbReference type="ARBA" id="ARBA00022525"/>
    </source>
</evidence>
<keyword evidence="2" id="KW-0964">Secreted</keyword>
<evidence type="ECO:0000256" key="1">
    <source>
        <dbReference type="ARBA" id="ARBA00004613"/>
    </source>
</evidence>
<keyword evidence="4" id="KW-0732">Signal</keyword>
<dbReference type="InterPro" id="IPR051582">
    <property type="entry name" value="LRR_extensin-like_regulator"/>
</dbReference>
<dbReference type="Proteomes" id="UP001154282">
    <property type="component" value="Unassembled WGS sequence"/>
</dbReference>
<evidence type="ECO:0000256" key="4">
    <source>
        <dbReference type="ARBA" id="ARBA00022729"/>
    </source>
</evidence>
<dbReference type="GO" id="GO:0005576">
    <property type="term" value="C:extracellular region"/>
    <property type="evidence" value="ECO:0007669"/>
    <property type="project" value="UniProtKB-SubCell"/>
</dbReference>
<dbReference type="SUPFAM" id="SSF52058">
    <property type="entry name" value="L domain-like"/>
    <property type="match status" value="1"/>
</dbReference>
<comment type="subcellular location">
    <subcellularLocation>
        <location evidence="1">Secreted</location>
    </subcellularLocation>
</comment>
<gene>
    <name evidence="6" type="ORF">LITE_LOCUS4805</name>
</gene>
<dbReference type="Gene3D" id="3.80.10.10">
    <property type="entry name" value="Ribonuclease Inhibitor"/>
    <property type="match status" value="1"/>
</dbReference>